<dbReference type="AlphaFoldDB" id="A0A1G2L888"/>
<feature type="domain" description="NAD-dependent epimerase/dehydratase" evidence="1">
    <location>
        <begin position="77"/>
        <end position="202"/>
    </location>
</feature>
<protein>
    <recommendedName>
        <fullName evidence="1">NAD-dependent epimerase/dehydratase domain-containing protein</fullName>
    </recommendedName>
</protein>
<reference evidence="2 3" key="1">
    <citation type="journal article" date="2016" name="Nat. Commun.">
        <title>Thousands of microbial genomes shed light on interconnected biogeochemical processes in an aquifer system.</title>
        <authorList>
            <person name="Anantharaman K."/>
            <person name="Brown C.T."/>
            <person name="Hug L.A."/>
            <person name="Sharon I."/>
            <person name="Castelle C.J."/>
            <person name="Probst A.J."/>
            <person name="Thomas B.C."/>
            <person name="Singh A."/>
            <person name="Wilkins M.J."/>
            <person name="Karaoz U."/>
            <person name="Brodie E.L."/>
            <person name="Williams K.H."/>
            <person name="Hubbard S.S."/>
            <person name="Banfield J.F."/>
        </authorList>
    </citation>
    <scope>NUCLEOTIDE SEQUENCE [LARGE SCALE GENOMIC DNA]</scope>
</reference>
<feature type="domain" description="NAD-dependent epimerase/dehydratase" evidence="1">
    <location>
        <begin position="3"/>
        <end position="71"/>
    </location>
</feature>
<gene>
    <name evidence="2" type="ORF">A2934_00210</name>
</gene>
<dbReference type="PANTHER" id="PTHR43245">
    <property type="entry name" value="BIFUNCTIONAL POLYMYXIN RESISTANCE PROTEIN ARNA"/>
    <property type="match status" value="1"/>
</dbReference>
<dbReference type="SUPFAM" id="SSF51735">
    <property type="entry name" value="NAD(P)-binding Rossmann-fold domains"/>
    <property type="match status" value="1"/>
</dbReference>
<dbReference type="Proteomes" id="UP000177982">
    <property type="component" value="Unassembled WGS sequence"/>
</dbReference>
<accession>A0A1G2L888</accession>
<proteinExistence type="predicted"/>
<evidence type="ECO:0000313" key="3">
    <source>
        <dbReference type="Proteomes" id="UP000177982"/>
    </source>
</evidence>
<sequence length="289" mass="33088">MKILVIGGSRFIGPRLLDILIKNKHDITVFNKGSIRTRYEKKVRFVKGDRRKEFPFRERFDAVIDTCAYRGEDTAAAINQIECDFFLHIGTVAVYQKSEIFPLTEHSPIGTWPLWGEYNKGKIECEHILKTSGISYAILRPVYILGPKNYIDRERFIYAKLAKKETVVLPGNGQSLIQFVHVDDVARSLALIAEKKGEGAYNCVSDEAVTLKGLVELMAEISGQKARIAFDAAKDGVGFNEREFPFANETMVCSNEKIKKALNMHFMNLREWLKIDYENYYKFQVLKSK</sequence>
<dbReference type="InterPro" id="IPR001509">
    <property type="entry name" value="Epimerase_deHydtase"/>
</dbReference>
<evidence type="ECO:0000259" key="1">
    <source>
        <dbReference type="Pfam" id="PF01370"/>
    </source>
</evidence>
<evidence type="ECO:0000313" key="2">
    <source>
        <dbReference type="EMBL" id="OHA07865.1"/>
    </source>
</evidence>
<dbReference type="Gene3D" id="3.40.50.720">
    <property type="entry name" value="NAD(P)-binding Rossmann-like Domain"/>
    <property type="match status" value="1"/>
</dbReference>
<dbReference type="InterPro" id="IPR036291">
    <property type="entry name" value="NAD(P)-bd_dom_sf"/>
</dbReference>
<comment type="caution">
    <text evidence="2">The sequence shown here is derived from an EMBL/GenBank/DDBJ whole genome shotgun (WGS) entry which is preliminary data.</text>
</comment>
<dbReference type="InterPro" id="IPR050177">
    <property type="entry name" value="Lipid_A_modif_metabolic_enz"/>
</dbReference>
<name>A0A1G2L888_9BACT</name>
<organism evidence="2 3">
    <name type="scientific">Candidatus Sungbacteria bacterium RIFCSPLOWO2_01_FULL_47_10</name>
    <dbReference type="NCBI Taxonomy" id="1802276"/>
    <lineage>
        <taxon>Bacteria</taxon>
        <taxon>Candidatus Sungiibacteriota</taxon>
    </lineage>
</organism>
<dbReference type="EMBL" id="MHQO01000002">
    <property type="protein sequence ID" value="OHA07865.1"/>
    <property type="molecule type" value="Genomic_DNA"/>
</dbReference>
<dbReference type="Pfam" id="PF01370">
    <property type="entry name" value="Epimerase"/>
    <property type="match status" value="2"/>
</dbReference>